<dbReference type="GO" id="GO:0015074">
    <property type="term" value="P:DNA integration"/>
    <property type="evidence" value="ECO:0007669"/>
    <property type="project" value="InterPro"/>
</dbReference>
<keyword evidence="2" id="KW-0732">Signal</keyword>
<sequence>MPCFTAMRAEIALMSGSAFAVTHHAFSSGAGRTSDGNGSHASTLKSPSYTKSVSWQHYRLAEEDPASATRPFRTEVKRSRLLIDEYLLIRKIADVQNEWFGLCMDLALVTGQRKGDLAAMRWEDIRDSRLYVEQQKTGAKIRISLPTTISRLNLTLADVLDNLKKINGKNEKLLGGKTARTIAAQFRIARDTSGLKWEGDPPPFHEIRSLSGRLHSAEKGSDFTQALLGHRSSSMTDKYRDGRGREWKDI</sequence>
<dbReference type="InterPro" id="IPR002104">
    <property type="entry name" value="Integrase_catalytic"/>
</dbReference>
<evidence type="ECO:0000256" key="1">
    <source>
        <dbReference type="ARBA" id="ARBA00023172"/>
    </source>
</evidence>
<dbReference type="GO" id="GO:0006310">
    <property type="term" value="P:DNA recombination"/>
    <property type="evidence" value="ECO:0007669"/>
    <property type="project" value="UniProtKB-KW"/>
</dbReference>
<keyword evidence="1" id="KW-0233">DNA recombination</keyword>
<feature type="signal peptide" evidence="2">
    <location>
        <begin position="1"/>
        <end position="20"/>
    </location>
</feature>
<protein>
    <submittedName>
        <fullName evidence="4">Integrase encoded by prophage CP-933K partial</fullName>
    </submittedName>
</protein>
<gene>
    <name evidence="4" type="ordered locus">SF0537</name>
</gene>
<dbReference type="HOGENOM" id="CLU_049005_2_0_6"/>
<feature type="chain" id="PRO_5002599800" evidence="2">
    <location>
        <begin position="21"/>
        <end position="250"/>
    </location>
</feature>
<evidence type="ECO:0000256" key="2">
    <source>
        <dbReference type="SAM" id="SignalP"/>
    </source>
</evidence>
<evidence type="ECO:0000313" key="4">
    <source>
        <dbReference type="EMBL" id="AAN42181.1"/>
    </source>
</evidence>
<dbReference type="InterPro" id="IPR013762">
    <property type="entry name" value="Integrase-like_cat_sf"/>
</dbReference>
<feature type="domain" description="Tyr recombinase" evidence="3">
    <location>
        <begin position="76"/>
        <end position="250"/>
    </location>
</feature>
<dbReference type="GO" id="GO:0003677">
    <property type="term" value="F:DNA binding"/>
    <property type="evidence" value="ECO:0007669"/>
    <property type="project" value="InterPro"/>
</dbReference>
<proteinExistence type="predicted"/>
<dbReference type="InterPro" id="IPR011010">
    <property type="entry name" value="DNA_brk_join_enz"/>
</dbReference>
<keyword evidence="5" id="KW-1185">Reference proteome</keyword>
<evidence type="ECO:0000259" key="3">
    <source>
        <dbReference type="PROSITE" id="PS51898"/>
    </source>
</evidence>
<dbReference type="Proteomes" id="UP000001006">
    <property type="component" value="Chromosome"/>
</dbReference>
<organism evidence="4 5">
    <name type="scientific">Shigella flexneri</name>
    <dbReference type="NCBI Taxonomy" id="623"/>
    <lineage>
        <taxon>Bacteria</taxon>
        <taxon>Pseudomonadati</taxon>
        <taxon>Pseudomonadota</taxon>
        <taxon>Gammaproteobacteria</taxon>
        <taxon>Enterobacterales</taxon>
        <taxon>Enterobacteriaceae</taxon>
        <taxon>Shigella</taxon>
    </lineage>
</organism>
<evidence type="ECO:0000313" key="5">
    <source>
        <dbReference type="Proteomes" id="UP000001006"/>
    </source>
</evidence>
<dbReference type="AlphaFoldDB" id="A0A0H2UXN6"/>
<name>A0A0H2UXN6_SHIFL</name>
<dbReference type="PaxDb" id="198214-SF0537"/>
<accession>A0A0H2UXN6</accession>
<dbReference type="SUPFAM" id="SSF56349">
    <property type="entry name" value="DNA breaking-rejoining enzymes"/>
    <property type="match status" value="1"/>
</dbReference>
<dbReference type="PROSITE" id="PS51898">
    <property type="entry name" value="TYR_RECOMBINASE"/>
    <property type="match status" value="1"/>
</dbReference>
<dbReference type="EMBL" id="AE005674">
    <property type="protein sequence ID" value="AAN42181.1"/>
    <property type="molecule type" value="Genomic_DNA"/>
</dbReference>
<reference evidence="4 5" key="1">
    <citation type="journal article" date="2002" name="Nucleic Acids Res.">
        <title>Genome sequence of Shigella flexneri 2a: insights into pathogenicity through comparison with genomes of Escherichia coli K12 and O157.</title>
        <authorList>
            <person name="Jin Q."/>
            <person name="Yuan Z."/>
            <person name="Xu J."/>
            <person name="Wang Y."/>
            <person name="Shen Y."/>
            <person name="Lu W."/>
            <person name="Wang J."/>
            <person name="Liu H."/>
            <person name="Yang J."/>
            <person name="Yang F."/>
            <person name="Zhang X."/>
            <person name="Zhang J."/>
            <person name="Yang G."/>
            <person name="Wu H."/>
            <person name="Qu D."/>
            <person name="Dong J."/>
            <person name="Sun L."/>
            <person name="Xue Y."/>
            <person name="Zhao A."/>
            <person name="Gao Y."/>
            <person name="Zhu J."/>
            <person name="Kan B."/>
            <person name="Ding K."/>
            <person name="Chen S."/>
            <person name="Cheng H."/>
            <person name="Yao Z."/>
            <person name="He B."/>
            <person name="Chen R."/>
            <person name="Ma D."/>
            <person name="Qiang B."/>
            <person name="Wen Y."/>
            <person name="Hou Y."/>
            <person name="Yu J."/>
        </authorList>
    </citation>
    <scope>NUCLEOTIDE SEQUENCE [LARGE SCALE GENOMIC DNA]</scope>
    <source>
        <strain evidence="5">301 / Serotype 2a</strain>
    </source>
</reference>
<dbReference type="Pfam" id="PF00589">
    <property type="entry name" value="Phage_integrase"/>
    <property type="match status" value="1"/>
</dbReference>
<dbReference type="Gene3D" id="1.10.443.10">
    <property type="entry name" value="Intergrase catalytic core"/>
    <property type="match status" value="1"/>
</dbReference>